<dbReference type="EMBL" id="JACFXU010000018">
    <property type="protein sequence ID" value="MBA6414292.1"/>
    <property type="molecule type" value="Genomic_DNA"/>
</dbReference>
<dbReference type="GO" id="GO:0016706">
    <property type="term" value="F:2-oxoglutarate-dependent dioxygenase activity"/>
    <property type="evidence" value="ECO:0007669"/>
    <property type="project" value="UniProtKB-ARBA"/>
</dbReference>
<keyword evidence="3" id="KW-1185">Reference proteome</keyword>
<dbReference type="AlphaFoldDB" id="A0A7W2YKP2"/>
<dbReference type="RefSeq" id="WP_182175269.1">
    <property type="nucleotide sequence ID" value="NZ_JACFXU010000018.1"/>
</dbReference>
<name>A0A7W2YKP2_9GAMM</name>
<gene>
    <name evidence="2" type="ORF">H2508_14345</name>
</gene>
<evidence type="ECO:0000256" key="1">
    <source>
        <dbReference type="ARBA" id="ARBA00001954"/>
    </source>
</evidence>
<reference evidence="2 3" key="1">
    <citation type="submission" date="2020-07" db="EMBL/GenBank/DDBJ databases">
        <title>Halieaceae bacterium, F7430, whole genome shotgun sequencing project.</title>
        <authorList>
            <person name="Jiang S."/>
            <person name="Liu Z.W."/>
            <person name="Du Z.J."/>
        </authorList>
    </citation>
    <scope>NUCLEOTIDE SEQUENCE [LARGE SCALE GENOMIC DNA]</scope>
    <source>
        <strain evidence="2 3">F7430</strain>
    </source>
</reference>
<comment type="caution">
    <text evidence="2">The sequence shown here is derived from an EMBL/GenBank/DDBJ whole genome shotgun (WGS) entry which is preliminary data.</text>
</comment>
<dbReference type="Pfam" id="PF05721">
    <property type="entry name" value="PhyH"/>
    <property type="match status" value="1"/>
</dbReference>
<dbReference type="PANTHER" id="PTHR20883:SF48">
    <property type="entry name" value="ECTOINE DIOXYGENASE"/>
    <property type="match status" value="1"/>
</dbReference>
<evidence type="ECO:0000313" key="2">
    <source>
        <dbReference type="EMBL" id="MBA6414292.1"/>
    </source>
</evidence>
<dbReference type="SUPFAM" id="SSF51197">
    <property type="entry name" value="Clavaminate synthase-like"/>
    <property type="match status" value="1"/>
</dbReference>
<accession>A0A7W2YKP2</accession>
<comment type="cofactor">
    <cofactor evidence="1">
        <name>Fe(2+)</name>
        <dbReference type="ChEBI" id="CHEBI:29033"/>
    </cofactor>
</comment>
<organism evidence="2 3">
    <name type="scientific">Sediminihaliea albiluteola</name>
    <dbReference type="NCBI Taxonomy" id="2758564"/>
    <lineage>
        <taxon>Bacteria</taxon>
        <taxon>Pseudomonadati</taxon>
        <taxon>Pseudomonadota</taxon>
        <taxon>Gammaproteobacteria</taxon>
        <taxon>Cellvibrionales</taxon>
        <taxon>Halieaceae</taxon>
        <taxon>Sediminihaliea</taxon>
    </lineage>
</organism>
<dbReference type="PANTHER" id="PTHR20883">
    <property type="entry name" value="PHYTANOYL-COA DIOXYGENASE DOMAIN CONTAINING 1"/>
    <property type="match status" value="1"/>
</dbReference>
<proteinExistence type="predicted"/>
<evidence type="ECO:0000313" key="3">
    <source>
        <dbReference type="Proteomes" id="UP000539350"/>
    </source>
</evidence>
<sequence length="328" mass="37827">MQELLDSSALLGDTQAMRSRFNEDGYLFLRQQIEPEVLLALRSSITSICQRHGWLAANTDPLEAISDHQPVVEGEEAYFPVYDDIQRLESFHALAHHHKLMELMQALLGPSAFPHPLSICRLVFPDNVEWSTPPHQDYPNNQGTRDLLASWLPLGDCPIELGPLAILKGSQQLGLLPLTFSLGAGHRQCVLDERHEELEWHSADFAAGDLLIFHSLTVHRALPNLSNRMRLSVDFRYQREHEALTEQSLLPHFNRESWDSIYQGWSNTSLQYYWKNKSYKLNAWDSSFQELPEEEWQESLKQRIRYDRQLAQRYAKRGANTPEQGSIN</sequence>
<protein>
    <submittedName>
        <fullName evidence="2">Phytanoyl-CoA dioxygenase family protein</fullName>
    </submittedName>
</protein>
<keyword evidence="2" id="KW-0223">Dioxygenase</keyword>
<dbReference type="InterPro" id="IPR008775">
    <property type="entry name" value="Phytyl_CoA_dOase-like"/>
</dbReference>
<dbReference type="Gene3D" id="2.60.120.620">
    <property type="entry name" value="q2cbj1_9rhob like domain"/>
    <property type="match status" value="1"/>
</dbReference>
<dbReference type="Proteomes" id="UP000539350">
    <property type="component" value="Unassembled WGS sequence"/>
</dbReference>
<keyword evidence="2" id="KW-0560">Oxidoreductase</keyword>
<dbReference type="GO" id="GO:0005506">
    <property type="term" value="F:iron ion binding"/>
    <property type="evidence" value="ECO:0007669"/>
    <property type="project" value="UniProtKB-ARBA"/>
</dbReference>